<accession>A0A9E7KXB5</accession>
<evidence type="ECO:0000313" key="9">
    <source>
        <dbReference type="Proteomes" id="UP001055439"/>
    </source>
</evidence>
<evidence type="ECO:0000256" key="1">
    <source>
        <dbReference type="ARBA" id="ARBA00004323"/>
    </source>
</evidence>
<evidence type="ECO:0000256" key="5">
    <source>
        <dbReference type="ARBA" id="ARBA00023034"/>
    </source>
</evidence>
<dbReference type="InterPro" id="IPR004263">
    <property type="entry name" value="Exostosin"/>
</dbReference>
<evidence type="ECO:0000256" key="3">
    <source>
        <dbReference type="ARBA" id="ARBA00022676"/>
    </source>
</evidence>
<organism evidence="8 9">
    <name type="scientific">Musa troglodytarum</name>
    <name type="common">fe'i banana</name>
    <dbReference type="NCBI Taxonomy" id="320322"/>
    <lineage>
        <taxon>Eukaryota</taxon>
        <taxon>Viridiplantae</taxon>
        <taxon>Streptophyta</taxon>
        <taxon>Embryophyta</taxon>
        <taxon>Tracheophyta</taxon>
        <taxon>Spermatophyta</taxon>
        <taxon>Magnoliopsida</taxon>
        <taxon>Liliopsida</taxon>
        <taxon>Zingiberales</taxon>
        <taxon>Musaceae</taxon>
        <taxon>Musa</taxon>
    </lineage>
</organism>
<feature type="transmembrane region" description="Helical" evidence="6">
    <location>
        <begin position="20"/>
        <end position="39"/>
    </location>
</feature>
<sequence>MHRIAMDPSPPCFRGYGTRFVLLCVLVPLVLVSLLLLSVDSNGPTPWFSSFSFSLPLHHGGGGGAHKEKDLESQRGFGAQVSFDRSGHAADVSAPPVAAPSPAQGPVSPLHLAPLSSPLAPVSDFTAKHIERKSYDSDLVSPIDNMATLLFERNTTEDVMPLPRGRRTRYTKLQRLELGLGRARAAIKKAFRNAGNRTALPDKDYVPQGPLYRNAYAFHRSYLEMERLFKVYVYEEGEPPLFHDGPCRSIYSSEGRFINSLEMDSRYRTRNPDLAHVFFLPFSVAKMVKFIYKPESFDISPIKKTIADYIDVVAERHPYWNRSLGADHFMLSCHDWGPHSSKAVPHLYGNSIRVLCNANTSEGFDPSKDVSLPEINIKTDVMADMMGGPSASRRPILAFFAGGDHGPVRPLLLEAWKDKDPDVQVHEYLPKGVSYYDTMRKSKYCLCPSGYEVASPRIVEAIYLGCVPVTINDHYVLPFSDVLDWKAFSVQVSVVDIPNIKKILMGISPTQYIRLQRRGAMVQRHFVVNSPPRRFDVFHMILHSIWLRRLNIRMHRPQLKSAALHQK</sequence>
<gene>
    <name evidence="8" type="ORF">MUK42_26162</name>
</gene>
<dbReference type="Pfam" id="PF03016">
    <property type="entry name" value="Exostosin_GT47"/>
    <property type="match status" value="1"/>
</dbReference>
<keyword evidence="6" id="KW-0812">Transmembrane</keyword>
<evidence type="ECO:0000259" key="7">
    <source>
        <dbReference type="Pfam" id="PF03016"/>
    </source>
</evidence>
<dbReference type="PANTHER" id="PTHR11062:SF207">
    <property type="entry name" value="OS07G0188700 PROTEIN"/>
    <property type="match status" value="1"/>
</dbReference>
<keyword evidence="9" id="KW-1185">Reference proteome</keyword>
<keyword evidence="3" id="KW-0808">Transferase</keyword>
<keyword evidence="3" id="KW-0328">Glycosyltransferase</keyword>
<keyword evidence="5" id="KW-0333">Golgi apparatus</keyword>
<reference evidence="8" key="1">
    <citation type="submission" date="2022-05" db="EMBL/GenBank/DDBJ databases">
        <title>The Musa troglodytarum L. genome provides insights into the mechanism of non-climacteric behaviour and enrichment of carotenoids.</title>
        <authorList>
            <person name="Wang J."/>
        </authorList>
    </citation>
    <scope>NUCLEOTIDE SEQUENCE</scope>
    <source>
        <tissue evidence="8">Leaf</tissue>
    </source>
</reference>
<evidence type="ECO:0000256" key="4">
    <source>
        <dbReference type="ARBA" id="ARBA00022968"/>
    </source>
</evidence>
<evidence type="ECO:0000313" key="8">
    <source>
        <dbReference type="EMBL" id="URE35782.1"/>
    </source>
</evidence>
<keyword evidence="6" id="KW-0472">Membrane</keyword>
<dbReference type="GO" id="GO:0016757">
    <property type="term" value="F:glycosyltransferase activity"/>
    <property type="evidence" value="ECO:0007669"/>
    <property type="project" value="UniProtKB-KW"/>
</dbReference>
<dbReference type="OrthoDB" id="1924787at2759"/>
<name>A0A9E7KXB5_9LILI</name>
<comment type="subcellular location">
    <subcellularLocation>
        <location evidence="1">Golgi apparatus membrane</location>
        <topology evidence="1">Single-pass type II membrane protein</topology>
    </subcellularLocation>
</comment>
<evidence type="ECO:0000256" key="2">
    <source>
        <dbReference type="ARBA" id="ARBA00010271"/>
    </source>
</evidence>
<comment type="similarity">
    <text evidence="2">Belongs to the glycosyltransferase 47 family.</text>
</comment>
<dbReference type="EMBL" id="CP097510">
    <property type="protein sequence ID" value="URE35782.1"/>
    <property type="molecule type" value="Genomic_DNA"/>
</dbReference>
<proteinExistence type="inferred from homology"/>
<feature type="domain" description="Exostosin GT47" evidence="7">
    <location>
        <begin position="226"/>
        <end position="505"/>
    </location>
</feature>
<evidence type="ECO:0000256" key="6">
    <source>
        <dbReference type="SAM" id="Phobius"/>
    </source>
</evidence>
<dbReference type="AlphaFoldDB" id="A0A9E7KXB5"/>
<dbReference type="InterPro" id="IPR040911">
    <property type="entry name" value="Exostosin_GT47"/>
</dbReference>
<keyword evidence="6" id="KW-1133">Transmembrane helix</keyword>
<dbReference type="PANTHER" id="PTHR11062">
    <property type="entry name" value="EXOSTOSIN HEPARAN SULFATE GLYCOSYLTRANSFERASE -RELATED"/>
    <property type="match status" value="1"/>
</dbReference>
<keyword evidence="4" id="KW-0735">Signal-anchor</keyword>
<dbReference type="GO" id="GO:0000139">
    <property type="term" value="C:Golgi membrane"/>
    <property type="evidence" value="ECO:0007669"/>
    <property type="project" value="UniProtKB-SubCell"/>
</dbReference>
<protein>
    <submittedName>
        <fullName evidence="8">Exostosin family</fullName>
    </submittedName>
</protein>
<dbReference type="Proteomes" id="UP001055439">
    <property type="component" value="Chromosome 8"/>
</dbReference>